<gene>
    <name evidence="1" type="ORF">QO001_005869</name>
</gene>
<dbReference type="AlphaFoldDB" id="A0AAJ1TTJ9"/>
<sequence>MLAEFIREREQIDATLQISGGATLEAQRGFER</sequence>
<evidence type="ECO:0000313" key="1">
    <source>
        <dbReference type="EMBL" id="MDQ0546916.1"/>
    </source>
</evidence>
<dbReference type="Proteomes" id="UP001223420">
    <property type="component" value="Unassembled WGS sequence"/>
</dbReference>
<evidence type="ECO:0000313" key="2">
    <source>
        <dbReference type="Proteomes" id="UP001223420"/>
    </source>
</evidence>
<accession>A0AAJ1TTJ9</accession>
<protein>
    <submittedName>
        <fullName evidence="1">Uncharacterized protein</fullName>
    </submittedName>
</protein>
<organism evidence="1 2">
    <name type="scientific">Methylobacterium brachiatum</name>
    <dbReference type="NCBI Taxonomy" id="269660"/>
    <lineage>
        <taxon>Bacteria</taxon>
        <taxon>Pseudomonadati</taxon>
        <taxon>Pseudomonadota</taxon>
        <taxon>Alphaproteobacteria</taxon>
        <taxon>Hyphomicrobiales</taxon>
        <taxon>Methylobacteriaceae</taxon>
        <taxon>Methylobacterium</taxon>
    </lineage>
</organism>
<dbReference type="EMBL" id="JAUSWL010000019">
    <property type="protein sequence ID" value="MDQ0546916.1"/>
    <property type="molecule type" value="Genomic_DNA"/>
</dbReference>
<comment type="caution">
    <text evidence="1">The sequence shown here is derived from an EMBL/GenBank/DDBJ whole genome shotgun (WGS) entry which is preliminary data.</text>
</comment>
<name>A0AAJ1TTJ9_9HYPH</name>
<reference evidence="1" key="1">
    <citation type="submission" date="2023-07" db="EMBL/GenBank/DDBJ databases">
        <title>Genomic Encyclopedia of Type Strains, Phase IV (KMG-IV): sequencing the most valuable type-strain genomes for metagenomic binning, comparative biology and taxonomic classification.</title>
        <authorList>
            <person name="Goeker M."/>
        </authorList>
    </citation>
    <scope>NUCLEOTIDE SEQUENCE</scope>
    <source>
        <strain evidence="1">DSM 19569</strain>
    </source>
</reference>
<proteinExistence type="predicted"/>